<accession>A0ABN7XPJ2</accession>
<name>A0ABN7XPJ2_GIGMA</name>
<sequence>ITNDNISMINYSEVKDPILIKIRDCGVTLKGYWHERPIIMEYIPNNLKNQDNETIKQLVSKKRLGHVRVDKTA</sequence>
<dbReference type="EMBL" id="CAJVQB010168992">
    <property type="protein sequence ID" value="CAG8857281.1"/>
    <property type="molecule type" value="Genomic_DNA"/>
</dbReference>
<comment type="caution">
    <text evidence="1">The sequence shown here is derived from an EMBL/GenBank/DDBJ whole genome shotgun (WGS) entry which is preliminary data.</text>
</comment>
<dbReference type="Proteomes" id="UP000789901">
    <property type="component" value="Unassembled WGS sequence"/>
</dbReference>
<reference evidence="1 2" key="1">
    <citation type="submission" date="2021-06" db="EMBL/GenBank/DDBJ databases">
        <authorList>
            <person name="Kallberg Y."/>
            <person name="Tangrot J."/>
            <person name="Rosling A."/>
        </authorList>
    </citation>
    <scope>NUCLEOTIDE SEQUENCE [LARGE SCALE GENOMIC DNA]</scope>
    <source>
        <strain evidence="1 2">120-4 pot B 10/14</strain>
    </source>
</reference>
<proteinExistence type="predicted"/>
<evidence type="ECO:0000313" key="2">
    <source>
        <dbReference type="Proteomes" id="UP000789901"/>
    </source>
</evidence>
<keyword evidence="2" id="KW-1185">Reference proteome</keyword>
<feature type="non-terminal residue" evidence="1">
    <location>
        <position position="1"/>
    </location>
</feature>
<gene>
    <name evidence="1" type="ORF">GMARGA_LOCUS46102</name>
</gene>
<evidence type="ECO:0000313" key="1">
    <source>
        <dbReference type="EMBL" id="CAG8857281.1"/>
    </source>
</evidence>
<protein>
    <submittedName>
        <fullName evidence="1">15951_t:CDS:1</fullName>
    </submittedName>
</protein>
<organism evidence="1 2">
    <name type="scientific">Gigaspora margarita</name>
    <dbReference type="NCBI Taxonomy" id="4874"/>
    <lineage>
        <taxon>Eukaryota</taxon>
        <taxon>Fungi</taxon>
        <taxon>Fungi incertae sedis</taxon>
        <taxon>Mucoromycota</taxon>
        <taxon>Glomeromycotina</taxon>
        <taxon>Glomeromycetes</taxon>
        <taxon>Diversisporales</taxon>
        <taxon>Gigasporaceae</taxon>
        <taxon>Gigaspora</taxon>
    </lineage>
</organism>
<feature type="non-terminal residue" evidence="1">
    <location>
        <position position="73"/>
    </location>
</feature>